<feature type="region of interest" description="Disordered" evidence="1">
    <location>
        <begin position="123"/>
        <end position="195"/>
    </location>
</feature>
<dbReference type="Proteomes" id="UP001243330">
    <property type="component" value="Unassembled WGS sequence"/>
</dbReference>
<protein>
    <submittedName>
        <fullName evidence="2">Uncharacterized protein</fullName>
    </submittedName>
</protein>
<organism evidence="2 3">
    <name type="scientific">Colletotrichum chrysophilum</name>
    <dbReference type="NCBI Taxonomy" id="1836956"/>
    <lineage>
        <taxon>Eukaryota</taxon>
        <taxon>Fungi</taxon>
        <taxon>Dikarya</taxon>
        <taxon>Ascomycota</taxon>
        <taxon>Pezizomycotina</taxon>
        <taxon>Sordariomycetes</taxon>
        <taxon>Hypocreomycetidae</taxon>
        <taxon>Glomerellales</taxon>
        <taxon>Glomerellaceae</taxon>
        <taxon>Colletotrichum</taxon>
        <taxon>Colletotrichum gloeosporioides species complex</taxon>
    </lineage>
</organism>
<feature type="compositionally biased region" description="Basic and acidic residues" evidence="1">
    <location>
        <begin position="143"/>
        <end position="178"/>
    </location>
</feature>
<proteinExistence type="predicted"/>
<dbReference type="EMBL" id="JAQOWY010000171">
    <property type="protein sequence ID" value="KAK1848453.1"/>
    <property type="molecule type" value="Genomic_DNA"/>
</dbReference>
<reference evidence="2" key="1">
    <citation type="submission" date="2023-01" db="EMBL/GenBank/DDBJ databases">
        <title>Colletotrichum chrysophilum M932 genome sequence.</title>
        <authorList>
            <person name="Baroncelli R."/>
        </authorList>
    </citation>
    <scope>NUCLEOTIDE SEQUENCE</scope>
    <source>
        <strain evidence="2">M932</strain>
    </source>
</reference>
<evidence type="ECO:0000256" key="1">
    <source>
        <dbReference type="SAM" id="MobiDB-lite"/>
    </source>
</evidence>
<evidence type="ECO:0000313" key="2">
    <source>
        <dbReference type="EMBL" id="KAK1848453.1"/>
    </source>
</evidence>
<evidence type="ECO:0000313" key="3">
    <source>
        <dbReference type="Proteomes" id="UP001243330"/>
    </source>
</evidence>
<feature type="region of interest" description="Disordered" evidence="1">
    <location>
        <begin position="222"/>
        <end position="301"/>
    </location>
</feature>
<sequence>MPAPTNQTAIPSVTALRAQLGYGDAKKEMFTKFRNAMASSRDVFVSDGGLNGKDLIDWKSRDQQNALSKMVQSFLDRDGNPQRFWPDDGALDTTKLKFSTDQNRIKDILRQLFWRLNLQDHRNNKSRNPLSKGNDVGKGLESGLHRSDPIDVESHEDEKPPGLSRSARERNHTLRADTVDEGPNESELADDASSHSVISRDPYLVPQSPDLSAQAPIQLAPFAEMTPSTKRAREVDSSSARFESSAKRGRTSSTQIANRSSTRQRKPRREPEWATPEQYWAAGESPECPSSLESTGNNPGVSDGATVATDTFSVRPTVEYAPQEDPVNDFIDEWTMQQNADTEVILTTTHVPKNLAMSPNTTRKGEAAEKPNMASEVLSVHPLTRTLMSEPVVPEETAVKAGPQHSDNIELKNVDPKTVVAQPKFTYTIMTHYPKYRERHWKPKRGFGQKTLSELLTEFPAWVQLSDVESLQFLMETSNTEVEDVIELGQEKQFEEMKAKFEKAIRMEIARAANSGQVLVKISIDVRTGRDPQEEEMDIENIRFSWS</sequence>
<feature type="compositionally biased region" description="Polar residues" evidence="1">
    <location>
        <begin position="251"/>
        <end position="261"/>
    </location>
</feature>
<dbReference type="AlphaFoldDB" id="A0AAD9AHL5"/>
<keyword evidence="3" id="KW-1185">Reference proteome</keyword>
<accession>A0AAD9AHL5</accession>
<feature type="compositionally biased region" description="Acidic residues" evidence="1">
    <location>
        <begin position="179"/>
        <end position="190"/>
    </location>
</feature>
<feature type="compositionally biased region" description="Polar residues" evidence="1">
    <location>
        <begin position="291"/>
        <end position="300"/>
    </location>
</feature>
<name>A0AAD9AHL5_9PEZI</name>
<comment type="caution">
    <text evidence="2">The sequence shown here is derived from an EMBL/GenBank/DDBJ whole genome shotgun (WGS) entry which is preliminary data.</text>
</comment>
<gene>
    <name evidence="2" type="ORF">CCHR01_08915</name>
</gene>